<name>A0ABX8S737_9ACTN</name>
<dbReference type="EMBL" id="CP079105">
    <property type="protein sequence ID" value="QXQ13604.1"/>
    <property type="molecule type" value="Genomic_DNA"/>
</dbReference>
<organism evidence="1 2">
    <name type="scientific">Skermania pinensis</name>
    <dbReference type="NCBI Taxonomy" id="39122"/>
    <lineage>
        <taxon>Bacteria</taxon>
        <taxon>Bacillati</taxon>
        <taxon>Actinomycetota</taxon>
        <taxon>Actinomycetes</taxon>
        <taxon>Mycobacteriales</taxon>
        <taxon>Gordoniaceae</taxon>
        <taxon>Skermania</taxon>
    </lineage>
</organism>
<sequence length="110" mass="12083">MLRAGCRDLTPAVVMPRAAWPGGPDVHGVTVQQAKTQLSQLLRRVEAGEEIVIRRGPERVALLVRAPAAPGQRQIWADLKGRDARGLRHASRRLRSVPVNELLLDTDVVV</sequence>
<dbReference type="RefSeq" id="WP_217995963.1">
    <property type="nucleotide sequence ID" value="NZ_CBCRUZ010000005.1"/>
</dbReference>
<evidence type="ECO:0000313" key="2">
    <source>
        <dbReference type="Proteomes" id="UP000887023"/>
    </source>
</evidence>
<dbReference type="Proteomes" id="UP000887023">
    <property type="component" value="Chromosome"/>
</dbReference>
<keyword evidence="2" id="KW-1185">Reference proteome</keyword>
<gene>
    <name evidence="1" type="ORF">KV203_17620</name>
</gene>
<evidence type="ECO:0000313" key="1">
    <source>
        <dbReference type="EMBL" id="QXQ13604.1"/>
    </source>
</evidence>
<reference evidence="1" key="1">
    <citation type="submission" date="2021-07" db="EMBL/GenBank/DDBJ databases">
        <title>Candidatus Kaistella beijingensis sp. nov. isolated from a municipal wastewater treatment plant is involved in sludge foaming.</title>
        <authorList>
            <person name="Song Y."/>
            <person name="Liu S.-J."/>
        </authorList>
    </citation>
    <scope>NUCLEOTIDE SEQUENCE</scope>
    <source>
        <strain evidence="1">DSM 43998</strain>
    </source>
</reference>
<accession>A0ABX8S737</accession>
<proteinExistence type="predicted"/>
<protein>
    <submittedName>
        <fullName evidence="1">Type II toxin-antitoxin system Phd/YefM family antitoxin</fullName>
    </submittedName>
</protein>